<evidence type="ECO:0008006" key="4">
    <source>
        <dbReference type="Google" id="ProtNLM"/>
    </source>
</evidence>
<dbReference type="EMBL" id="CP003349">
    <property type="protein sequence ID" value="AFD05753.1"/>
    <property type="molecule type" value="Genomic_DNA"/>
</dbReference>
<dbReference type="STRING" id="929556.Solca_0628"/>
<evidence type="ECO:0000313" key="3">
    <source>
        <dbReference type="Proteomes" id="UP000007590"/>
    </source>
</evidence>
<keyword evidence="3" id="KW-1185">Reference proteome</keyword>
<keyword evidence="1" id="KW-1133">Transmembrane helix</keyword>
<dbReference type="Proteomes" id="UP000007590">
    <property type="component" value="Chromosome"/>
</dbReference>
<keyword evidence="1" id="KW-0812">Transmembrane</keyword>
<gene>
    <name evidence="2" type="ordered locus">Solca_0628</name>
</gene>
<dbReference type="KEGG" id="scn:Solca_0628"/>
<dbReference type="RefSeq" id="WP_014678981.1">
    <property type="nucleotide sequence ID" value="NC_017770.1"/>
</dbReference>
<organism evidence="2 3">
    <name type="scientific">Solitalea canadensis (strain ATCC 29591 / DSM 3403 / JCM 21819 / LMG 8368 / NBRC 15130 / NCIMB 12057 / USAM 9D)</name>
    <name type="common">Flexibacter canadensis</name>
    <dbReference type="NCBI Taxonomy" id="929556"/>
    <lineage>
        <taxon>Bacteria</taxon>
        <taxon>Pseudomonadati</taxon>
        <taxon>Bacteroidota</taxon>
        <taxon>Sphingobacteriia</taxon>
        <taxon>Sphingobacteriales</taxon>
        <taxon>Sphingobacteriaceae</taxon>
        <taxon>Solitalea</taxon>
    </lineage>
</organism>
<name>H8KY15_SOLCM</name>
<proteinExistence type="predicted"/>
<evidence type="ECO:0000313" key="2">
    <source>
        <dbReference type="EMBL" id="AFD05753.1"/>
    </source>
</evidence>
<reference evidence="2" key="1">
    <citation type="submission" date="2012-02" db="EMBL/GenBank/DDBJ databases">
        <title>The complete genome of Solitalea canadensis DSM 3403.</title>
        <authorList>
            <consortium name="US DOE Joint Genome Institute (JGI-PGF)"/>
            <person name="Lucas S."/>
            <person name="Copeland A."/>
            <person name="Lapidus A."/>
            <person name="Glavina del Rio T."/>
            <person name="Dalin E."/>
            <person name="Tice H."/>
            <person name="Bruce D."/>
            <person name="Goodwin L."/>
            <person name="Pitluck S."/>
            <person name="Peters L."/>
            <person name="Ovchinnikova G."/>
            <person name="Lu M."/>
            <person name="Kyrpides N."/>
            <person name="Mavromatis K."/>
            <person name="Ivanova N."/>
            <person name="Brettin T."/>
            <person name="Detter J.C."/>
            <person name="Han C."/>
            <person name="Larimer F."/>
            <person name="Land M."/>
            <person name="Hauser L."/>
            <person name="Markowitz V."/>
            <person name="Cheng J.-F."/>
            <person name="Hugenholtz P."/>
            <person name="Woyke T."/>
            <person name="Wu D."/>
            <person name="Spring S."/>
            <person name="Schroeder M."/>
            <person name="Kopitz M."/>
            <person name="Brambilla E."/>
            <person name="Klenk H.-P."/>
            <person name="Eisen J.A."/>
        </authorList>
    </citation>
    <scope>NUCLEOTIDE SEQUENCE</scope>
    <source>
        <strain evidence="2">DSM 3403</strain>
    </source>
</reference>
<feature type="transmembrane region" description="Helical" evidence="1">
    <location>
        <begin position="20"/>
        <end position="40"/>
    </location>
</feature>
<evidence type="ECO:0000256" key="1">
    <source>
        <dbReference type="SAM" id="Phobius"/>
    </source>
</evidence>
<accession>H8KY15</accession>
<keyword evidence="1" id="KW-0472">Membrane</keyword>
<sequence length="42" mass="5037">MTENPNRYGKLGLWLKRIGIWGFLFFLLKGLAWLVALWWVTK</sequence>
<dbReference type="HOGENOM" id="CLU_215292_0_0_10"/>
<protein>
    <recommendedName>
        <fullName evidence="4">Alanyl-tRNA synthetase</fullName>
    </recommendedName>
</protein>
<dbReference type="AlphaFoldDB" id="H8KY15"/>